<keyword evidence="2" id="KW-0695">RNA-directed DNA polymerase</keyword>
<dbReference type="InterPro" id="IPR043502">
    <property type="entry name" value="DNA/RNA_pol_sf"/>
</dbReference>
<proteinExistence type="predicted"/>
<sequence>MRVSAEELDLDPAVYLREGKTRPEPAEQTHPDLSPEVETLDRESMADVENNTQVPEPSVDVQSQTSCLTPVQRLEAEYAGVMRVSAEEVDLEPAVYLREGSDLMAQLEYQLIMPPEIEELTQHKNGIDIRMCIDYRLLNLLIKLFRYPLPLIDDL</sequence>
<evidence type="ECO:0000313" key="3">
    <source>
        <dbReference type="Proteomes" id="UP000198211"/>
    </source>
</evidence>
<dbReference type="OrthoDB" id="106507at2759"/>
<dbReference type="Gene3D" id="3.10.10.10">
    <property type="entry name" value="HIV Type 1 Reverse Transcriptase, subunit A, domain 1"/>
    <property type="match status" value="1"/>
</dbReference>
<feature type="compositionally biased region" description="Basic and acidic residues" evidence="1">
    <location>
        <begin position="17"/>
        <end position="30"/>
    </location>
</feature>
<dbReference type="EMBL" id="NBNE01008561">
    <property type="protein sequence ID" value="OWY99361.1"/>
    <property type="molecule type" value="Genomic_DNA"/>
</dbReference>
<name>A0A225V209_9STRA</name>
<reference evidence="3" key="1">
    <citation type="submission" date="2017-03" db="EMBL/GenBank/DDBJ databases">
        <title>Phytopthora megakarya and P. palmivora, two closely related causual agents of cacao black pod achieved similar genome size and gene model numbers by different mechanisms.</title>
        <authorList>
            <person name="Ali S."/>
            <person name="Shao J."/>
            <person name="Larry D.J."/>
            <person name="Kronmiller B."/>
            <person name="Shen D."/>
            <person name="Strem M.D."/>
            <person name="Melnick R.L."/>
            <person name="Guiltinan M.J."/>
            <person name="Tyler B.M."/>
            <person name="Meinhardt L.W."/>
            <person name="Bailey B.A."/>
        </authorList>
    </citation>
    <scope>NUCLEOTIDE SEQUENCE [LARGE SCALE GENOMIC DNA]</scope>
    <source>
        <strain evidence="3">zdho120</strain>
    </source>
</reference>
<keyword evidence="3" id="KW-1185">Reference proteome</keyword>
<accession>A0A225V209</accession>
<keyword evidence="2" id="KW-0548">Nucleotidyltransferase</keyword>
<protein>
    <submittedName>
        <fullName evidence="2">Reverse transcriptase</fullName>
    </submittedName>
</protein>
<dbReference type="SUPFAM" id="SSF56672">
    <property type="entry name" value="DNA/RNA polymerases"/>
    <property type="match status" value="1"/>
</dbReference>
<keyword evidence="2" id="KW-0808">Transferase</keyword>
<evidence type="ECO:0000313" key="2">
    <source>
        <dbReference type="EMBL" id="OWY99361.1"/>
    </source>
</evidence>
<dbReference type="GO" id="GO:0003964">
    <property type="term" value="F:RNA-directed DNA polymerase activity"/>
    <property type="evidence" value="ECO:0007669"/>
    <property type="project" value="UniProtKB-KW"/>
</dbReference>
<dbReference type="AlphaFoldDB" id="A0A225V209"/>
<dbReference type="Proteomes" id="UP000198211">
    <property type="component" value="Unassembled WGS sequence"/>
</dbReference>
<organism evidence="2 3">
    <name type="scientific">Phytophthora megakarya</name>
    <dbReference type="NCBI Taxonomy" id="4795"/>
    <lineage>
        <taxon>Eukaryota</taxon>
        <taxon>Sar</taxon>
        <taxon>Stramenopiles</taxon>
        <taxon>Oomycota</taxon>
        <taxon>Peronosporomycetes</taxon>
        <taxon>Peronosporales</taxon>
        <taxon>Peronosporaceae</taxon>
        <taxon>Phytophthora</taxon>
    </lineage>
</organism>
<evidence type="ECO:0000256" key="1">
    <source>
        <dbReference type="SAM" id="MobiDB-lite"/>
    </source>
</evidence>
<gene>
    <name evidence="2" type="ORF">PHMEG_00029645</name>
</gene>
<feature type="compositionally biased region" description="Acidic residues" evidence="1">
    <location>
        <begin position="1"/>
        <end position="10"/>
    </location>
</feature>
<feature type="region of interest" description="Disordered" evidence="1">
    <location>
        <begin position="1"/>
        <end position="48"/>
    </location>
</feature>
<comment type="caution">
    <text evidence="2">The sequence shown here is derived from an EMBL/GenBank/DDBJ whole genome shotgun (WGS) entry which is preliminary data.</text>
</comment>